<dbReference type="GO" id="GO:0016811">
    <property type="term" value="F:hydrolase activity, acting on carbon-nitrogen (but not peptide) bonds, in linear amides"/>
    <property type="evidence" value="ECO:0007669"/>
    <property type="project" value="InterPro"/>
</dbReference>
<evidence type="ECO:0000313" key="3">
    <source>
        <dbReference type="EMBL" id="PKY71786.1"/>
    </source>
</evidence>
<comment type="similarity">
    <text evidence="1">Belongs to the Pup ligase/Pup deamidase family. Pup deamidase subfamily.</text>
</comment>
<dbReference type="GO" id="GO:0070490">
    <property type="term" value="P:protein pupylation"/>
    <property type="evidence" value="ECO:0007669"/>
    <property type="project" value="TreeGrafter"/>
</dbReference>
<name>A0A2I1IKY1_9ACTO</name>
<dbReference type="GO" id="GO:0005524">
    <property type="term" value="F:ATP binding"/>
    <property type="evidence" value="ECO:0007669"/>
    <property type="project" value="TreeGrafter"/>
</dbReference>
<dbReference type="Pfam" id="PF03136">
    <property type="entry name" value="Pup_ligase"/>
    <property type="match status" value="1"/>
</dbReference>
<gene>
    <name evidence="3" type="ORF">CYJ19_08675</name>
</gene>
<evidence type="ECO:0000313" key="4">
    <source>
        <dbReference type="Proteomes" id="UP000235122"/>
    </source>
</evidence>
<dbReference type="GO" id="GO:0000502">
    <property type="term" value="C:proteasome complex"/>
    <property type="evidence" value="ECO:0007669"/>
    <property type="project" value="UniProtKB-KW"/>
</dbReference>
<evidence type="ECO:0000256" key="2">
    <source>
        <dbReference type="SAM" id="MobiDB-lite"/>
    </source>
</evidence>
<reference evidence="3 4" key="1">
    <citation type="submission" date="2017-12" db="EMBL/GenBank/DDBJ databases">
        <title>Phylogenetic diversity of female urinary microbiome.</title>
        <authorList>
            <person name="Thomas-White K."/>
            <person name="Wolfe A.J."/>
        </authorList>
    </citation>
    <scope>NUCLEOTIDE SEQUENCE [LARGE SCALE GENOMIC DNA]</scope>
    <source>
        <strain evidence="3 4">UMB0402</strain>
    </source>
</reference>
<dbReference type="GO" id="GO:0019941">
    <property type="term" value="P:modification-dependent protein catabolic process"/>
    <property type="evidence" value="ECO:0007669"/>
    <property type="project" value="InterPro"/>
</dbReference>
<dbReference type="STRING" id="33007.HMPREF3198_01677"/>
<accession>A0A2I1IKY1</accession>
<dbReference type="GO" id="GO:0008233">
    <property type="term" value="F:peptidase activity"/>
    <property type="evidence" value="ECO:0007669"/>
    <property type="project" value="InterPro"/>
</dbReference>
<protein>
    <submittedName>
        <fullName evidence="3">Proteasome accessory factor PafA2</fullName>
    </submittedName>
</protein>
<keyword evidence="3" id="KW-0647">Proteasome</keyword>
<dbReference type="InterPro" id="IPR022366">
    <property type="entry name" value="Pup_deamidase"/>
</dbReference>
<dbReference type="PANTHER" id="PTHR42307">
    <property type="entry name" value="PUP DEAMIDASE/DEPUPYLASE"/>
    <property type="match status" value="1"/>
</dbReference>
<proteinExistence type="inferred from homology"/>
<keyword evidence="4" id="KW-1185">Reference proteome</keyword>
<dbReference type="InterPro" id="IPR004347">
    <property type="entry name" value="Pup_ligase/deamidase"/>
</dbReference>
<dbReference type="EMBL" id="PKKO01000005">
    <property type="protein sequence ID" value="PKY71786.1"/>
    <property type="molecule type" value="Genomic_DNA"/>
</dbReference>
<dbReference type="AlphaFoldDB" id="A0A2I1IKY1"/>
<sequence length="516" mass="56395">MRLIGTETEYGVTDPDDVSAGAIALSALAVSAYGNTMKVAPGWDYAGEDPLNDMRGHRLDRASAHPSQLTDDPAHPAPSGDIEYLARPTRQEALLPSSPAVVIENGGRLYVDHAHPEYSSPEASSALGAVLYDRAAEAVAARAIQSAQDHGRSLALYKNNVDGKGASYGAHENYSLSRQVPFEDVIEVLLPHLVTRQILCGAGRVGRGQRSSSAGFQISQRADYIENDVGLETTFNRPLINTRDEPHANADRWRRLHVIVGDANMFDYSIYLKVGTVDLLLTYLESGGGGLELDAIGIVGDPVPYVSAVSHNLSLDMRIPVRSGAELNPVEHQLTIAELVGDSLSKRGLLVDERKRVHEVWTETLEDLRRERKLAARRIEWVAKYNLLEAMRSRRGVGWDDPVLAAMDLQWSDLRPGMSLAHKLGSRVDRIFSPAQVQQASMAAPADTRAALRGAAVKFLPQLQKASWTTLVLDPGGKNLVRLRLPEPEEPVAEDVQRAAEAGDLDLFIRQMIGEH</sequence>
<feature type="region of interest" description="Disordered" evidence="2">
    <location>
        <begin position="55"/>
        <end position="80"/>
    </location>
</feature>
<dbReference type="Proteomes" id="UP000235122">
    <property type="component" value="Unassembled WGS sequence"/>
</dbReference>
<dbReference type="GO" id="GO:0010498">
    <property type="term" value="P:proteasomal protein catabolic process"/>
    <property type="evidence" value="ECO:0007669"/>
    <property type="project" value="InterPro"/>
</dbReference>
<comment type="caution">
    <text evidence="3">The sequence shown here is derived from an EMBL/GenBank/DDBJ whole genome shotgun (WGS) entry which is preliminary data.</text>
</comment>
<dbReference type="GeneID" id="35866291"/>
<organism evidence="3 4">
    <name type="scientific">Winkia neuii</name>
    <dbReference type="NCBI Taxonomy" id="33007"/>
    <lineage>
        <taxon>Bacteria</taxon>
        <taxon>Bacillati</taxon>
        <taxon>Actinomycetota</taxon>
        <taxon>Actinomycetes</taxon>
        <taxon>Actinomycetales</taxon>
        <taxon>Actinomycetaceae</taxon>
        <taxon>Winkia</taxon>
    </lineage>
</organism>
<dbReference type="NCBIfam" id="TIGR03688">
    <property type="entry name" value="depupylase_Dop"/>
    <property type="match status" value="1"/>
</dbReference>
<dbReference type="PANTHER" id="PTHR42307:SF2">
    <property type="entry name" value="PUP DEAMIDASE_DEPUPYLASE"/>
    <property type="match status" value="1"/>
</dbReference>
<dbReference type="RefSeq" id="WP_024332352.1">
    <property type="nucleotide sequence ID" value="NZ_JASOXK010000009.1"/>
</dbReference>
<evidence type="ECO:0000256" key="1">
    <source>
        <dbReference type="ARBA" id="ARBA00009114"/>
    </source>
</evidence>